<reference evidence="1" key="1">
    <citation type="submission" date="2021-03" db="EMBL/GenBank/DDBJ databases">
        <authorList>
            <consortium name="DOE Joint Genome Institute"/>
            <person name="Ahrendt S."/>
            <person name="Looney B.P."/>
            <person name="Miyauchi S."/>
            <person name="Morin E."/>
            <person name="Drula E."/>
            <person name="Courty P.E."/>
            <person name="Chicoki N."/>
            <person name="Fauchery L."/>
            <person name="Kohler A."/>
            <person name="Kuo A."/>
            <person name="Labutti K."/>
            <person name="Pangilinan J."/>
            <person name="Lipzen A."/>
            <person name="Riley R."/>
            <person name="Andreopoulos W."/>
            <person name="He G."/>
            <person name="Johnson J."/>
            <person name="Barry K.W."/>
            <person name="Grigoriev I.V."/>
            <person name="Nagy L."/>
            <person name="Hibbett D."/>
            <person name="Henrissat B."/>
            <person name="Matheny P.B."/>
            <person name="Labbe J."/>
            <person name="Martin F."/>
        </authorList>
    </citation>
    <scope>NUCLEOTIDE SEQUENCE</scope>
    <source>
        <strain evidence="1">HHB10654</strain>
    </source>
</reference>
<dbReference type="Proteomes" id="UP000814140">
    <property type="component" value="Unassembled WGS sequence"/>
</dbReference>
<protein>
    <submittedName>
        <fullName evidence="1">Uncharacterized protein</fullName>
    </submittedName>
</protein>
<gene>
    <name evidence="1" type="ORF">BV25DRAFT_1804489</name>
</gene>
<reference evidence="1" key="2">
    <citation type="journal article" date="2022" name="New Phytol.">
        <title>Evolutionary transition to the ectomycorrhizal habit in the genomes of a hyperdiverse lineage of mushroom-forming fungi.</title>
        <authorList>
            <person name="Looney B."/>
            <person name="Miyauchi S."/>
            <person name="Morin E."/>
            <person name="Drula E."/>
            <person name="Courty P.E."/>
            <person name="Kohler A."/>
            <person name="Kuo A."/>
            <person name="LaButti K."/>
            <person name="Pangilinan J."/>
            <person name="Lipzen A."/>
            <person name="Riley R."/>
            <person name="Andreopoulos W."/>
            <person name="He G."/>
            <person name="Johnson J."/>
            <person name="Nolan M."/>
            <person name="Tritt A."/>
            <person name="Barry K.W."/>
            <person name="Grigoriev I.V."/>
            <person name="Nagy L.G."/>
            <person name="Hibbett D."/>
            <person name="Henrissat B."/>
            <person name="Matheny P.B."/>
            <person name="Labbe J."/>
            <person name="Martin F.M."/>
        </authorList>
    </citation>
    <scope>NUCLEOTIDE SEQUENCE</scope>
    <source>
        <strain evidence="1">HHB10654</strain>
    </source>
</reference>
<evidence type="ECO:0000313" key="2">
    <source>
        <dbReference type="Proteomes" id="UP000814140"/>
    </source>
</evidence>
<sequence length="382" mass="42111">MLSAFSCRSLPYSCLRSAGLLGSTRAHLGTQPWVQRHLLPCRNISSSSHRHAQYSRFSEGPGKKEHDRSGKLVGRIFVVLGASGLVYYVSHLERVPETGRLRFIDMSAKAEAALWEASAGQILQQYRGQILPPDHPLTRHIHSITNRLLSANNLGRLKSSEDHRSPPVSASDLFGGGDESHYSSSPMTTAMAGKEWNLFVVHDTKEVNAMATPGSIIVFTGIIPIARNDDGLAAILSHEIGHHHVVARHSVERYSYTKILIAIMLLMQTLDYGLITSNVITYLLELPNSRTHELEADTIGLRVAAKACFDPAAAPAMFRRLGALEEKQGRLNVDFLYTHPTSETRVKRLEAQLPGAQAIQAATDCGNLEGRMSAFQQSFARW</sequence>
<organism evidence="1 2">
    <name type="scientific">Artomyces pyxidatus</name>
    <dbReference type="NCBI Taxonomy" id="48021"/>
    <lineage>
        <taxon>Eukaryota</taxon>
        <taxon>Fungi</taxon>
        <taxon>Dikarya</taxon>
        <taxon>Basidiomycota</taxon>
        <taxon>Agaricomycotina</taxon>
        <taxon>Agaricomycetes</taxon>
        <taxon>Russulales</taxon>
        <taxon>Auriscalpiaceae</taxon>
        <taxon>Artomyces</taxon>
    </lineage>
</organism>
<comment type="caution">
    <text evidence="1">The sequence shown here is derived from an EMBL/GenBank/DDBJ whole genome shotgun (WGS) entry which is preliminary data.</text>
</comment>
<evidence type="ECO:0000313" key="1">
    <source>
        <dbReference type="EMBL" id="KAI0062113.1"/>
    </source>
</evidence>
<keyword evidence="2" id="KW-1185">Reference proteome</keyword>
<proteinExistence type="predicted"/>
<name>A0ACB8T020_9AGAM</name>
<dbReference type="EMBL" id="MU277209">
    <property type="protein sequence ID" value="KAI0062113.1"/>
    <property type="molecule type" value="Genomic_DNA"/>
</dbReference>
<accession>A0ACB8T020</accession>